<gene>
    <name evidence="3" type="ORF">DESME_10085</name>
</gene>
<dbReference type="HOGENOM" id="CLU_060196_2_2_9"/>
<dbReference type="GO" id="GO:0009055">
    <property type="term" value="F:electron transfer activity"/>
    <property type="evidence" value="ECO:0007669"/>
    <property type="project" value="InterPro"/>
</dbReference>
<dbReference type="PIRSF" id="PIRSF000090">
    <property type="entry name" value="Beta-ETF"/>
    <property type="match status" value="1"/>
</dbReference>
<protein>
    <recommendedName>
        <fullName evidence="1">Electron transfer flavoprotein small subunit</fullName>
    </recommendedName>
</protein>
<name>W0EDR5_9FIRM</name>
<sequence length="256" mass="27699">MNVIACYKVVPEEQDIVVQPDRNLSFARAEWKIGQYDLNAVEAGMQIVEAVGGKVSALSVGDKQADNSKLKKGILSRGPEDLFLVVDDRFGNADSHLTAKALEAGIQKIGSYDLILCGEGSGDLYSQQVGIQLGELLNVPTLNAVSKITPAGDKLVVERTLENEVEVLEVTLPSVISVTTDINLPRIPSMKNILAAGKKPTTQWGAAHLGLEDAKKPTETLSTLAPADVDRKQIIFEGDTEEVVQKLFENIHKELL</sequence>
<dbReference type="InterPro" id="IPR033948">
    <property type="entry name" value="ETF_beta_N"/>
</dbReference>
<dbReference type="STRING" id="871968.DESME_10085"/>
<dbReference type="PANTHER" id="PTHR21294:SF17">
    <property type="entry name" value="PROTEIN FIXA"/>
    <property type="match status" value="1"/>
</dbReference>
<dbReference type="Gene3D" id="3.40.50.620">
    <property type="entry name" value="HUPs"/>
    <property type="match status" value="1"/>
</dbReference>
<dbReference type="eggNOG" id="COG2086">
    <property type="taxonomic scope" value="Bacteria"/>
</dbReference>
<evidence type="ECO:0000313" key="4">
    <source>
        <dbReference type="Proteomes" id="UP000010847"/>
    </source>
</evidence>
<dbReference type="PANTHER" id="PTHR21294">
    <property type="entry name" value="ELECTRON TRANSFER FLAVOPROTEIN BETA-SUBUNIT"/>
    <property type="match status" value="1"/>
</dbReference>
<dbReference type="RefSeq" id="WP_006716134.1">
    <property type="nucleotide sequence ID" value="NZ_CP007032.1"/>
</dbReference>
<dbReference type="Proteomes" id="UP000010847">
    <property type="component" value="Chromosome"/>
</dbReference>
<evidence type="ECO:0000259" key="2">
    <source>
        <dbReference type="SMART" id="SM00893"/>
    </source>
</evidence>
<keyword evidence="4" id="KW-1185">Reference proteome</keyword>
<organism evidence="3 4">
    <name type="scientific">Desulfitobacterium metallireducens DSM 15288</name>
    <dbReference type="NCBI Taxonomy" id="871968"/>
    <lineage>
        <taxon>Bacteria</taxon>
        <taxon>Bacillati</taxon>
        <taxon>Bacillota</taxon>
        <taxon>Clostridia</taxon>
        <taxon>Eubacteriales</taxon>
        <taxon>Desulfitobacteriaceae</taxon>
        <taxon>Desulfitobacterium</taxon>
    </lineage>
</organism>
<dbReference type="InterPro" id="IPR012255">
    <property type="entry name" value="ETF_b"/>
</dbReference>
<dbReference type="SUPFAM" id="SSF52402">
    <property type="entry name" value="Adenine nucleotide alpha hydrolases-like"/>
    <property type="match status" value="1"/>
</dbReference>
<dbReference type="SMART" id="SM00893">
    <property type="entry name" value="ETF"/>
    <property type="match status" value="1"/>
</dbReference>
<dbReference type="OrthoDB" id="9804960at2"/>
<proteinExistence type="predicted"/>
<dbReference type="AlphaFoldDB" id="W0EDR5"/>
<dbReference type="InterPro" id="IPR014730">
    <property type="entry name" value="ETF_a/b_N"/>
</dbReference>
<accession>W0EDR5</accession>
<dbReference type="CDD" id="cd01714">
    <property type="entry name" value="ETF_beta"/>
    <property type="match status" value="1"/>
</dbReference>
<dbReference type="InterPro" id="IPR014729">
    <property type="entry name" value="Rossmann-like_a/b/a_fold"/>
</dbReference>
<dbReference type="Pfam" id="PF01012">
    <property type="entry name" value="ETF"/>
    <property type="match status" value="1"/>
</dbReference>
<dbReference type="EMBL" id="CP007032">
    <property type="protein sequence ID" value="AHF07339.1"/>
    <property type="molecule type" value="Genomic_DNA"/>
</dbReference>
<dbReference type="KEGG" id="dmt:DESME_10085"/>
<evidence type="ECO:0000313" key="3">
    <source>
        <dbReference type="EMBL" id="AHF07339.1"/>
    </source>
</evidence>
<dbReference type="NCBIfam" id="NF002888">
    <property type="entry name" value="PRK03359.1"/>
    <property type="match status" value="1"/>
</dbReference>
<reference evidence="3 4" key="1">
    <citation type="submission" date="2013-12" db="EMBL/GenBank/DDBJ databases">
        <authorList>
            <consortium name="DOE Joint Genome Institute"/>
            <person name="Smidt H."/>
            <person name="Huntemann M."/>
            <person name="Han J."/>
            <person name="Chen A."/>
            <person name="Kyrpides N."/>
            <person name="Mavromatis K."/>
            <person name="Markowitz V."/>
            <person name="Palaniappan K."/>
            <person name="Ivanova N."/>
            <person name="Schaumberg A."/>
            <person name="Pati A."/>
            <person name="Liolios K."/>
            <person name="Nordberg H.P."/>
            <person name="Cantor M.N."/>
            <person name="Hua S.X."/>
            <person name="Woyke T."/>
        </authorList>
    </citation>
    <scope>NUCLEOTIDE SEQUENCE [LARGE SCALE GENOMIC DNA]</scope>
    <source>
        <strain evidence="4">DSM 15288</strain>
    </source>
</reference>
<evidence type="ECO:0000256" key="1">
    <source>
        <dbReference type="ARBA" id="ARBA00042002"/>
    </source>
</evidence>
<dbReference type="NCBIfam" id="NF008998">
    <property type="entry name" value="PRK12342.1"/>
    <property type="match status" value="1"/>
</dbReference>
<feature type="domain" description="Electron transfer flavoprotein alpha/beta-subunit N-terminal" evidence="2">
    <location>
        <begin position="23"/>
        <end position="213"/>
    </location>
</feature>